<dbReference type="EMBL" id="VTER01000002">
    <property type="protein sequence ID" value="TYS50957.1"/>
    <property type="molecule type" value="Genomic_DNA"/>
</dbReference>
<proteinExistence type="predicted"/>
<evidence type="ECO:0000313" key="2">
    <source>
        <dbReference type="EMBL" id="TYS50957.1"/>
    </source>
</evidence>
<dbReference type="Proteomes" id="UP000322139">
    <property type="component" value="Unassembled WGS sequence"/>
</dbReference>
<reference evidence="2 3" key="1">
    <citation type="submission" date="2019-08" db="EMBL/GenBank/DDBJ databases">
        <title>Bacillus genomes from the desert of Cuatro Cienegas, Coahuila.</title>
        <authorList>
            <person name="Olmedo-Alvarez G."/>
        </authorList>
    </citation>
    <scope>NUCLEOTIDE SEQUENCE [LARGE SCALE GENOMIC DNA]</scope>
    <source>
        <strain evidence="2 3">CH446_14T</strain>
    </source>
</reference>
<keyword evidence="1" id="KW-1133">Transmembrane helix</keyword>
<evidence type="ECO:0000313" key="3">
    <source>
        <dbReference type="Proteomes" id="UP000322139"/>
    </source>
</evidence>
<feature type="transmembrane region" description="Helical" evidence="1">
    <location>
        <begin position="126"/>
        <end position="145"/>
    </location>
</feature>
<sequence>MNIQIGGFVMYVYGVEPAAGARLALLLAIVLVLLFSFNMLARKWFKVEKKKFFSYNHVNDKHMKIDWTIRLTSMASILVGYAINITRDPSDWYWFLQPWFFLPVFIVISQAVTAVMEKKYAQNPNAYKVTLSELIFILILFFTLYQTDFWGLG</sequence>
<protein>
    <submittedName>
        <fullName evidence="2">DUF4181 domain-containing protein</fullName>
    </submittedName>
</protein>
<dbReference type="InterPro" id="IPR025441">
    <property type="entry name" value="DUF4181"/>
</dbReference>
<evidence type="ECO:0000256" key="1">
    <source>
        <dbReference type="SAM" id="Phobius"/>
    </source>
</evidence>
<feature type="transmembrane region" description="Helical" evidence="1">
    <location>
        <begin position="92"/>
        <end position="114"/>
    </location>
</feature>
<organism evidence="2 3">
    <name type="scientific">Bacillus infantis</name>
    <dbReference type="NCBI Taxonomy" id="324767"/>
    <lineage>
        <taxon>Bacteria</taxon>
        <taxon>Bacillati</taxon>
        <taxon>Bacillota</taxon>
        <taxon>Bacilli</taxon>
        <taxon>Bacillales</taxon>
        <taxon>Bacillaceae</taxon>
        <taxon>Bacillus</taxon>
    </lineage>
</organism>
<feature type="transmembrane region" description="Helical" evidence="1">
    <location>
        <begin position="20"/>
        <end position="41"/>
    </location>
</feature>
<dbReference type="Pfam" id="PF13789">
    <property type="entry name" value="DUF4181"/>
    <property type="match status" value="1"/>
</dbReference>
<feature type="transmembrane region" description="Helical" evidence="1">
    <location>
        <begin position="67"/>
        <end position="86"/>
    </location>
</feature>
<name>A0A5D4RI39_9BACI</name>
<gene>
    <name evidence="2" type="ORF">FZD51_02625</name>
</gene>
<comment type="caution">
    <text evidence="2">The sequence shown here is derived from an EMBL/GenBank/DDBJ whole genome shotgun (WGS) entry which is preliminary data.</text>
</comment>
<keyword evidence="1" id="KW-0472">Membrane</keyword>
<keyword evidence="1" id="KW-0812">Transmembrane</keyword>
<accession>A0A5D4RI39</accession>
<dbReference type="AlphaFoldDB" id="A0A5D4RI39"/>